<gene>
    <name evidence="1" type="ORF">LEA_18325</name>
</gene>
<dbReference type="AlphaFoldDB" id="K1RWE2"/>
<dbReference type="EMBL" id="AJWY01012570">
    <property type="protein sequence ID" value="EKC49583.1"/>
    <property type="molecule type" value="Genomic_DNA"/>
</dbReference>
<reference evidence="1" key="1">
    <citation type="journal article" date="2013" name="Environ. Microbiol.">
        <title>Microbiota from the distal guts of lean and obese adolescents exhibit partial functional redundancy besides clear differences in community structure.</title>
        <authorList>
            <person name="Ferrer M."/>
            <person name="Ruiz A."/>
            <person name="Lanza F."/>
            <person name="Haange S.B."/>
            <person name="Oberbach A."/>
            <person name="Till H."/>
            <person name="Bargiela R."/>
            <person name="Campoy C."/>
            <person name="Segura M.T."/>
            <person name="Richter M."/>
            <person name="von Bergen M."/>
            <person name="Seifert J."/>
            <person name="Suarez A."/>
        </authorList>
    </citation>
    <scope>NUCLEOTIDE SEQUENCE</scope>
</reference>
<accession>K1RWE2</accession>
<sequence>MNYEQLIEELREEMLQLVNTKCDALLQMYRSGEMRTDMKDIIRESSLITVSPAELKGKRPLAVQFAPGEWIETPTWRKVAQRILQTCNEQPDIHERFMEMCGKVAGRWRTILGSSPEEMDVPIKVDEELYFEGKFDTEAMLNMLEKKVLE</sequence>
<comment type="caution">
    <text evidence="1">The sequence shown here is derived from an EMBL/GenBank/DDBJ whole genome shotgun (WGS) entry which is preliminary data.</text>
</comment>
<name>K1RWE2_9ZZZZ</name>
<organism evidence="1">
    <name type="scientific">human gut metagenome</name>
    <dbReference type="NCBI Taxonomy" id="408170"/>
    <lineage>
        <taxon>unclassified sequences</taxon>
        <taxon>metagenomes</taxon>
        <taxon>organismal metagenomes</taxon>
    </lineage>
</organism>
<protein>
    <submittedName>
        <fullName evidence="1">Uncharacterized protein</fullName>
    </submittedName>
</protein>
<evidence type="ECO:0000313" key="1">
    <source>
        <dbReference type="EMBL" id="EKC49583.1"/>
    </source>
</evidence>
<feature type="non-terminal residue" evidence="1">
    <location>
        <position position="150"/>
    </location>
</feature>
<proteinExistence type="predicted"/>